<name>A0ACC2NGG1_9HYME</name>
<reference evidence="1" key="1">
    <citation type="submission" date="2023-04" db="EMBL/GenBank/DDBJ databases">
        <title>A chromosome-level genome assembly of the parasitoid wasp Eretmocerus hayati.</title>
        <authorList>
            <person name="Zhong Y."/>
            <person name="Liu S."/>
            <person name="Liu Y."/>
        </authorList>
    </citation>
    <scope>NUCLEOTIDE SEQUENCE</scope>
    <source>
        <strain evidence="1">ZJU_SS_LIU_2023</strain>
    </source>
</reference>
<organism evidence="1 2">
    <name type="scientific">Eretmocerus hayati</name>
    <dbReference type="NCBI Taxonomy" id="131215"/>
    <lineage>
        <taxon>Eukaryota</taxon>
        <taxon>Metazoa</taxon>
        <taxon>Ecdysozoa</taxon>
        <taxon>Arthropoda</taxon>
        <taxon>Hexapoda</taxon>
        <taxon>Insecta</taxon>
        <taxon>Pterygota</taxon>
        <taxon>Neoptera</taxon>
        <taxon>Endopterygota</taxon>
        <taxon>Hymenoptera</taxon>
        <taxon>Apocrita</taxon>
        <taxon>Proctotrupomorpha</taxon>
        <taxon>Chalcidoidea</taxon>
        <taxon>Aphelinidae</taxon>
        <taxon>Aphelininae</taxon>
        <taxon>Eretmocerus</taxon>
    </lineage>
</organism>
<proteinExistence type="predicted"/>
<protein>
    <submittedName>
        <fullName evidence="1">Uncharacterized protein</fullName>
    </submittedName>
</protein>
<sequence length="203" mass="23318">MSSGSKRKVTQEYCTQISKKLSYILRHGALKEGLNIRSDGYVDVQEVLGVLPGCTLSDIQRIVRDDVKQRFNLKTESDKLIIKANQGHTIPNVVDLSLHYLTDVSFDIVHGTYFDYYQKIKLEGLSRMRRNHIHFAKGLNFICGLRRNAEIFIYINFLKAKLDGIQFYEAENGVVLSPGNSNGYIEPKYFLKVMDKDNQQILH</sequence>
<accession>A0ACC2NGG1</accession>
<dbReference type="EMBL" id="CM056743">
    <property type="protein sequence ID" value="KAJ8670268.1"/>
    <property type="molecule type" value="Genomic_DNA"/>
</dbReference>
<evidence type="ECO:0000313" key="2">
    <source>
        <dbReference type="Proteomes" id="UP001239111"/>
    </source>
</evidence>
<gene>
    <name evidence="1" type="ORF">QAD02_001527</name>
</gene>
<comment type="caution">
    <text evidence="1">The sequence shown here is derived from an EMBL/GenBank/DDBJ whole genome shotgun (WGS) entry which is preliminary data.</text>
</comment>
<keyword evidence="2" id="KW-1185">Reference proteome</keyword>
<dbReference type="Proteomes" id="UP001239111">
    <property type="component" value="Chromosome 3"/>
</dbReference>
<evidence type="ECO:0000313" key="1">
    <source>
        <dbReference type="EMBL" id="KAJ8670268.1"/>
    </source>
</evidence>